<keyword evidence="2" id="KW-0813">Transport</keyword>
<feature type="transmembrane region" description="Helical" evidence="7">
    <location>
        <begin position="298"/>
        <end position="322"/>
    </location>
</feature>
<dbReference type="InterPro" id="IPR020846">
    <property type="entry name" value="MFS_dom"/>
</dbReference>
<dbReference type="InterPro" id="IPR036259">
    <property type="entry name" value="MFS_trans_sf"/>
</dbReference>
<dbReference type="Proteomes" id="UP000477911">
    <property type="component" value="Unassembled WGS sequence"/>
</dbReference>
<reference evidence="9 10" key="1">
    <citation type="submission" date="2019-12" db="EMBL/GenBank/DDBJ databases">
        <authorList>
            <person name="Li M."/>
        </authorList>
    </citation>
    <scope>NUCLEOTIDE SEQUENCE [LARGE SCALE GENOMIC DNA]</scope>
    <source>
        <strain evidence="9 10">GBMRC 2024</strain>
    </source>
</reference>
<gene>
    <name evidence="9" type="ORF">GR170_14975</name>
</gene>
<feature type="transmembrane region" description="Helical" evidence="7">
    <location>
        <begin position="149"/>
        <end position="172"/>
    </location>
</feature>
<keyword evidence="6 7" id="KW-0472">Membrane</keyword>
<organism evidence="9 10">
    <name type="scientific">Pseudooceanicola albus</name>
    <dbReference type="NCBI Taxonomy" id="2692189"/>
    <lineage>
        <taxon>Bacteria</taxon>
        <taxon>Pseudomonadati</taxon>
        <taxon>Pseudomonadota</taxon>
        <taxon>Alphaproteobacteria</taxon>
        <taxon>Rhodobacterales</taxon>
        <taxon>Paracoccaceae</taxon>
        <taxon>Pseudooceanicola</taxon>
    </lineage>
</organism>
<dbReference type="AlphaFoldDB" id="A0A6L7G453"/>
<evidence type="ECO:0000256" key="6">
    <source>
        <dbReference type="ARBA" id="ARBA00023136"/>
    </source>
</evidence>
<feature type="transmembrane region" description="Helical" evidence="7">
    <location>
        <begin position="20"/>
        <end position="37"/>
    </location>
</feature>
<evidence type="ECO:0000313" key="10">
    <source>
        <dbReference type="Proteomes" id="UP000477911"/>
    </source>
</evidence>
<sequence>MSSSGDAAPAGAYAPFRQRAFALLWTATLISNIGTWMNDVGSGWLMTTLDPSPAVVTLVQAATTLPVFCFALLAGALADRLDKRRMLIAINLVLLVVVSTLTLLVWAGRMTPALLIAFTLMIGTGAAFVAPAWQAIVPQLVPRDQLRPAIALNSMGINIARAIGPAIAGVLIAGVGLAAPFALNALSFVAILIALVLWQPPPALPVSGGGSLLQDMATGLRHVRHNRAMRDTALRAAAFFLFASAYWALLPLIARGIEGGGSTLYGALMGVVGAGAVTGALLLPRLQRRASADGTVRLGTLGTGLAPLLVAAFLGGLSWIAVLTSFNVSAQTALPGWVRARGLAVFLMVFFGSMALGSLVWGQVATALSVPGALLLATAGLALGLLVTLRLPLGQAEGADLSPAQAWPMAPEVTDGQARDSSAMVLVEYRIAPPDREAFLALLPPVAHERLRNGATRWHVHECVETPGLWLESFHLPSWAEHLAQHERVSHADLDHHARLRTLHQGTDPPRVRHFIGPKR</sequence>
<dbReference type="PROSITE" id="PS50850">
    <property type="entry name" value="MFS"/>
    <property type="match status" value="1"/>
</dbReference>
<keyword evidence="5 7" id="KW-1133">Transmembrane helix</keyword>
<dbReference type="GO" id="GO:0022857">
    <property type="term" value="F:transmembrane transporter activity"/>
    <property type="evidence" value="ECO:0007669"/>
    <property type="project" value="InterPro"/>
</dbReference>
<dbReference type="PANTHER" id="PTHR23513:SF11">
    <property type="entry name" value="STAPHYLOFERRIN A TRANSPORTER"/>
    <property type="match status" value="1"/>
</dbReference>
<protein>
    <submittedName>
        <fullName evidence="9">MFS transporter</fullName>
    </submittedName>
</protein>
<evidence type="ECO:0000256" key="3">
    <source>
        <dbReference type="ARBA" id="ARBA00022475"/>
    </source>
</evidence>
<keyword evidence="4 7" id="KW-0812">Transmembrane</keyword>
<dbReference type="RefSeq" id="WP_160895274.1">
    <property type="nucleotide sequence ID" value="NZ_WUMU01000017.1"/>
</dbReference>
<feature type="transmembrane region" description="Helical" evidence="7">
    <location>
        <begin position="342"/>
        <end position="361"/>
    </location>
</feature>
<dbReference type="Gene3D" id="1.20.1250.20">
    <property type="entry name" value="MFS general substrate transporter like domains"/>
    <property type="match status" value="1"/>
</dbReference>
<name>A0A6L7G453_9RHOB</name>
<feature type="transmembrane region" description="Helical" evidence="7">
    <location>
        <begin position="233"/>
        <end position="253"/>
    </location>
</feature>
<proteinExistence type="predicted"/>
<feature type="transmembrane region" description="Helical" evidence="7">
    <location>
        <begin position="113"/>
        <end position="137"/>
    </location>
</feature>
<keyword evidence="10" id="KW-1185">Reference proteome</keyword>
<feature type="transmembrane region" description="Helical" evidence="7">
    <location>
        <begin position="87"/>
        <end position="107"/>
    </location>
</feature>
<feature type="domain" description="Major facilitator superfamily (MFS) profile" evidence="8">
    <location>
        <begin position="20"/>
        <end position="396"/>
    </location>
</feature>
<evidence type="ECO:0000256" key="7">
    <source>
        <dbReference type="SAM" id="Phobius"/>
    </source>
</evidence>
<comment type="caution">
    <text evidence="9">The sequence shown here is derived from an EMBL/GenBank/DDBJ whole genome shotgun (WGS) entry which is preliminary data.</text>
</comment>
<evidence type="ECO:0000256" key="5">
    <source>
        <dbReference type="ARBA" id="ARBA00022989"/>
    </source>
</evidence>
<dbReference type="Pfam" id="PF05977">
    <property type="entry name" value="MFS_3"/>
    <property type="match status" value="1"/>
</dbReference>
<comment type="subcellular location">
    <subcellularLocation>
        <location evidence="1">Cell membrane</location>
        <topology evidence="1">Multi-pass membrane protein</topology>
    </subcellularLocation>
</comment>
<dbReference type="PANTHER" id="PTHR23513">
    <property type="entry name" value="INTEGRAL MEMBRANE EFFLUX PROTEIN-RELATED"/>
    <property type="match status" value="1"/>
</dbReference>
<evidence type="ECO:0000256" key="1">
    <source>
        <dbReference type="ARBA" id="ARBA00004651"/>
    </source>
</evidence>
<evidence type="ECO:0000256" key="2">
    <source>
        <dbReference type="ARBA" id="ARBA00022448"/>
    </source>
</evidence>
<dbReference type="CDD" id="cd06173">
    <property type="entry name" value="MFS_MefA_like"/>
    <property type="match status" value="1"/>
</dbReference>
<dbReference type="InterPro" id="IPR010290">
    <property type="entry name" value="TM_effector"/>
</dbReference>
<feature type="transmembrane region" description="Helical" evidence="7">
    <location>
        <begin position="373"/>
        <end position="393"/>
    </location>
</feature>
<keyword evidence="3" id="KW-1003">Cell membrane</keyword>
<evidence type="ECO:0000259" key="8">
    <source>
        <dbReference type="PROSITE" id="PS50850"/>
    </source>
</evidence>
<feature type="transmembrane region" description="Helical" evidence="7">
    <location>
        <begin position="265"/>
        <end position="286"/>
    </location>
</feature>
<dbReference type="SUPFAM" id="SSF103473">
    <property type="entry name" value="MFS general substrate transporter"/>
    <property type="match status" value="1"/>
</dbReference>
<evidence type="ECO:0000256" key="4">
    <source>
        <dbReference type="ARBA" id="ARBA00022692"/>
    </source>
</evidence>
<evidence type="ECO:0000313" key="9">
    <source>
        <dbReference type="EMBL" id="MXN19144.1"/>
    </source>
</evidence>
<dbReference type="GO" id="GO:0005886">
    <property type="term" value="C:plasma membrane"/>
    <property type="evidence" value="ECO:0007669"/>
    <property type="project" value="UniProtKB-SubCell"/>
</dbReference>
<feature type="transmembrane region" description="Helical" evidence="7">
    <location>
        <begin position="57"/>
        <end position="78"/>
    </location>
</feature>
<accession>A0A6L7G453</accession>
<dbReference type="EMBL" id="WUMU01000017">
    <property type="protein sequence ID" value="MXN19144.1"/>
    <property type="molecule type" value="Genomic_DNA"/>
</dbReference>